<dbReference type="Pfam" id="PF02622">
    <property type="entry name" value="DUF179"/>
    <property type="match status" value="1"/>
</dbReference>
<organism evidence="1 2">
    <name type="scientific">Cinnamomum micranthum f. kanehirae</name>
    <dbReference type="NCBI Taxonomy" id="337451"/>
    <lineage>
        <taxon>Eukaryota</taxon>
        <taxon>Viridiplantae</taxon>
        <taxon>Streptophyta</taxon>
        <taxon>Embryophyta</taxon>
        <taxon>Tracheophyta</taxon>
        <taxon>Spermatophyta</taxon>
        <taxon>Magnoliopsida</taxon>
        <taxon>Magnoliidae</taxon>
        <taxon>Laurales</taxon>
        <taxon>Lauraceae</taxon>
        <taxon>Cinnamomum</taxon>
    </lineage>
</organism>
<protein>
    <submittedName>
        <fullName evidence="1">UPF0301 protein</fullName>
    </submittedName>
</protein>
<dbReference type="Proteomes" id="UP000283530">
    <property type="component" value="Unassembled WGS sequence"/>
</dbReference>
<proteinExistence type="predicted"/>
<dbReference type="SUPFAM" id="SSF143456">
    <property type="entry name" value="VC0467-like"/>
    <property type="match status" value="1"/>
</dbReference>
<comment type="caution">
    <text evidence="1">The sequence shown here is derived from an EMBL/GenBank/DDBJ whole genome shotgun (WGS) entry which is preliminary data.</text>
</comment>
<dbReference type="OrthoDB" id="272750at2759"/>
<gene>
    <name evidence="1" type="ORF">CKAN_02499600</name>
</gene>
<dbReference type="InterPro" id="IPR003774">
    <property type="entry name" value="AlgH-like"/>
</dbReference>
<dbReference type="PANTHER" id="PTHR31984">
    <property type="entry name" value="TRANSPORTER, PUTATIVE (DUF179)-RELATED"/>
    <property type="match status" value="1"/>
</dbReference>
<accession>A0A443PXZ4</accession>
<keyword evidence="2" id="KW-1185">Reference proteome</keyword>
<evidence type="ECO:0000313" key="2">
    <source>
        <dbReference type="Proteomes" id="UP000283530"/>
    </source>
</evidence>
<dbReference type="AlphaFoldDB" id="A0A443PXZ4"/>
<reference evidence="1 2" key="1">
    <citation type="journal article" date="2019" name="Nat. Plants">
        <title>Stout camphor tree genome fills gaps in understanding of flowering plant genome evolution.</title>
        <authorList>
            <person name="Chaw S.M."/>
            <person name="Liu Y.C."/>
            <person name="Wu Y.W."/>
            <person name="Wang H.Y."/>
            <person name="Lin C.I."/>
            <person name="Wu C.S."/>
            <person name="Ke H.M."/>
            <person name="Chang L.Y."/>
            <person name="Hsu C.Y."/>
            <person name="Yang H.T."/>
            <person name="Sudianto E."/>
            <person name="Hsu M.H."/>
            <person name="Wu K.P."/>
            <person name="Wang L.N."/>
            <person name="Leebens-Mack J.H."/>
            <person name="Tsai I.J."/>
        </authorList>
    </citation>
    <scope>NUCLEOTIDE SEQUENCE [LARGE SCALE GENOMIC DNA]</scope>
    <source>
        <strain evidence="2">cv. Chaw 1501</strain>
        <tissue evidence="1">Young leaves</tissue>
    </source>
</reference>
<dbReference type="Gene3D" id="3.40.1740.10">
    <property type="entry name" value="VC0467-like"/>
    <property type="match status" value="1"/>
</dbReference>
<dbReference type="PANTHER" id="PTHR31984:SF1">
    <property type="entry name" value="OS10G0330400 PROTEIN"/>
    <property type="match status" value="1"/>
</dbReference>
<dbReference type="EMBL" id="QPKB01000011">
    <property type="protein sequence ID" value="RWR95643.1"/>
    <property type="molecule type" value="Genomic_DNA"/>
</dbReference>
<evidence type="ECO:0000313" key="1">
    <source>
        <dbReference type="EMBL" id="RWR95643.1"/>
    </source>
</evidence>
<dbReference type="STRING" id="337451.A0A443PXZ4"/>
<sequence>MMIMEACSLKSMSLTKNPDLIPSLKSKAGTYNKRKSSQLLYRHGGFSSHVISCHLQSMRGDEDGREPVIDSDWRSFRARLVAREPTTWLAPEAVDTNPSSVELSKRWAHPLHEPETGCLLIATEKLDGVHIFERTVVLLLSNGPMGSTGIILNRPSLMSIKETRSTVMDLEGTFSDRPLFFGGPLEEGLFLVGPKMVDDDGNDGVGRSEVFDEVMKGLYYGTKESVGCAAEMVKRNVVQVGDFRFFDGYCGWEREQLKEEIRAGYWTAVACSPSVIGLDSAANLGLWDDILALMGRRKLV</sequence>
<name>A0A443PXZ4_9MAGN</name>